<dbReference type="SMART" id="SM00939">
    <property type="entry name" value="PepX_C"/>
    <property type="match status" value="1"/>
</dbReference>
<dbReference type="STRING" id="452589.G9NER6"/>
<keyword evidence="1" id="KW-0378">Hydrolase</keyword>
<gene>
    <name evidence="3" type="ORF">TRIATDRAFT_54382</name>
</gene>
<dbReference type="Gene3D" id="2.60.120.260">
    <property type="entry name" value="Galactose-binding domain-like"/>
    <property type="match status" value="1"/>
</dbReference>
<name>G9NER6_HYPAI</name>
<dbReference type="EMBL" id="ABDG02000012">
    <property type="protein sequence ID" value="EHK50797.1"/>
    <property type="molecule type" value="Genomic_DNA"/>
</dbReference>
<dbReference type="eggNOG" id="ENOG502QZDY">
    <property type="taxonomic scope" value="Eukaryota"/>
</dbReference>
<dbReference type="InterPro" id="IPR050585">
    <property type="entry name" value="Xaa-Pro_dipeptidyl-ppase/CocE"/>
</dbReference>
<dbReference type="PANTHER" id="PTHR43056">
    <property type="entry name" value="PEPTIDASE S9 PROLYL OLIGOPEPTIDASE"/>
    <property type="match status" value="1"/>
</dbReference>
<dbReference type="InterPro" id="IPR005674">
    <property type="entry name" value="CocE/Ser_esterase"/>
</dbReference>
<evidence type="ECO:0000313" key="3">
    <source>
        <dbReference type="EMBL" id="EHK50797.1"/>
    </source>
</evidence>
<dbReference type="Pfam" id="PF08530">
    <property type="entry name" value="PepX_C"/>
    <property type="match status" value="1"/>
</dbReference>
<dbReference type="HOGENOM" id="CLU_015590_2_1_1"/>
<dbReference type="OrthoDB" id="4880951at2759"/>
<dbReference type="SUPFAM" id="SSF53474">
    <property type="entry name" value="alpha/beta-Hydrolases"/>
    <property type="match status" value="1"/>
</dbReference>
<evidence type="ECO:0000256" key="1">
    <source>
        <dbReference type="ARBA" id="ARBA00022801"/>
    </source>
</evidence>
<dbReference type="InterPro" id="IPR013736">
    <property type="entry name" value="Xaa-Pro_dipept_C"/>
</dbReference>
<protein>
    <recommendedName>
        <fullName evidence="2">Xaa-Pro dipeptidyl-peptidase C-terminal domain-containing protein</fullName>
    </recommendedName>
</protein>
<feature type="domain" description="Xaa-Pro dipeptidyl-peptidase C-terminal" evidence="2">
    <location>
        <begin position="325"/>
        <end position="596"/>
    </location>
</feature>
<dbReference type="SUPFAM" id="SSF49785">
    <property type="entry name" value="Galactose-binding domain-like"/>
    <property type="match status" value="1"/>
</dbReference>
<dbReference type="Gene3D" id="3.40.50.1820">
    <property type="entry name" value="alpha/beta hydrolase"/>
    <property type="match status" value="1"/>
</dbReference>
<sequence>MDYKDNYKPLGAITTVDESDDRYIAHINEEFEVGDGDRIRLNVFLPRSGGPKFPVLMTATPYGKDVYVVLVSLTSFAADLPETMKSNHLSWEAPAPSWWCPHGYAVVIMDHRGSGASSGASRPFSTQNWDDYAKAIEWAADQPWSIGKIGLTGISYLALNQWPTAARQPRGLACMVPWEGLGDYYREGGRHGGIYHSFMDVWYLRQIMRNHYGNRNRSNGNWGPTSPEGKLGDSELEELHQRFPKFLLENEWIDDEWYKDHMVGENYSSIQVPLLSAGNWGGIGLHLRGNVLGYMRASSQYKFLRIHTGRHDLPYYFEPYITYQKSFLDCFLKGDDYDGWKTGKQAPVAFAVRRGTQSPGSMQGELEFKFRDEKEWPLARTNYEKHYLTANKMLSKEKPSHQRKSITDTRIDTFTNFRCSGEGIQFITPVAEEEYEVTGHGHVRLAVSLTDHKGESEPDLDVYVALRKINAQGNESSYSSSLGSPTPVVFGWLRASHRTIDPNPYPDSFHLPVPVPSHKRSDKKEVRNGEVYDLQIELWPTNVVVEKGEHLVLEISPKDPAGVDLFVCHDLIDRDERKLCGMNNIHIGKDYESYVVLPIV</sequence>
<accession>G9NER6</accession>
<comment type="caution">
    <text evidence="3">The sequence shown here is derived from an EMBL/GenBank/DDBJ whole genome shotgun (WGS) entry which is preliminary data.</text>
</comment>
<proteinExistence type="predicted"/>
<organism evidence="3 4">
    <name type="scientific">Hypocrea atroviridis (strain ATCC 20476 / IMI 206040)</name>
    <name type="common">Trichoderma atroviride</name>
    <dbReference type="NCBI Taxonomy" id="452589"/>
    <lineage>
        <taxon>Eukaryota</taxon>
        <taxon>Fungi</taxon>
        <taxon>Dikarya</taxon>
        <taxon>Ascomycota</taxon>
        <taxon>Pezizomycotina</taxon>
        <taxon>Sordariomycetes</taxon>
        <taxon>Hypocreomycetidae</taxon>
        <taxon>Hypocreales</taxon>
        <taxon>Hypocreaceae</taxon>
        <taxon>Trichoderma</taxon>
    </lineage>
</organism>
<dbReference type="InterPro" id="IPR000383">
    <property type="entry name" value="Xaa-Pro-like_dom"/>
</dbReference>
<dbReference type="Pfam" id="PF02129">
    <property type="entry name" value="Peptidase_S15"/>
    <property type="match status" value="1"/>
</dbReference>
<evidence type="ECO:0000259" key="2">
    <source>
        <dbReference type="SMART" id="SM00939"/>
    </source>
</evidence>
<dbReference type="InterPro" id="IPR008979">
    <property type="entry name" value="Galactose-bd-like_sf"/>
</dbReference>
<dbReference type="AlphaFoldDB" id="G9NER6"/>
<keyword evidence="4" id="KW-1185">Reference proteome</keyword>
<dbReference type="GO" id="GO:0008239">
    <property type="term" value="F:dipeptidyl-peptidase activity"/>
    <property type="evidence" value="ECO:0007669"/>
    <property type="project" value="InterPro"/>
</dbReference>
<dbReference type="PANTHER" id="PTHR43056:SF10">
    <property type="entry name" value="COCE_NOND FAMILY, PUTATIVE (AFU_ORTHOLOGUE AFUA_7G00600)-RELATED"/>
    <property type="match status" value="1"/>
</dbReference>
<dbReference type="Gene3D" id="1.10.3020.20">
    <property type="match status" value="1"/>
</dbReference>
<dbReference type="OMA" id="FWTKHGY"/>
<dbReference type="NCBIfam" id="TIGR00976">
    <property type="entry name" value="CocE_NonD"/>
    <property type="match status" value="1"/>
</dbReference>
<evidence type="ECO:0000313" key="4">
    <source>
        <dbReference type="Proteomes" id="UP000005426"/>
    </source>
</evidence>
<dbReference type="InterPro" id="IPR029058">
    <property type="entry name" value="AB_hydrolase_fold"/>
</dbReference>
<reference evidence="3 4" key="1">
    <citation type="journal article" date="2011" name="Genome Biol.">
        <title>Comparative genome sequence analysis underscores mycoparasitism as the ancestral life style of Trichoderma.</title>
        <authorList>
            <person name="Kubicek C.P."/>
            <person name="Herrera-Estrella A."/>
            <person name="Seidl-Seiboth V."/>
            <person name="Martinez D.A."/>
            <person name="Druzhinina I.S."/>
            <person name="Thon M."/>
            <person name="Zeilinger S."/>
            <person name="Casas-Flores S."/>
            <person name="Horwitz B.A."/>
            <person name="Mukherjee P.K."/>
            <person name="Mukherjee M."/>
            <person name="Kredics L."/>
            <person name="Alcaraz L.D."/>
            <person name="Aerts A."/>
            <person name="Antal Z."/>
            <person name="Atanasova L."/>
            <person name="Cervantes-Badillo M.G."/>
            <person name="Challacombe J."/>
            <person name="Chertkov O."/>
            <person name="McCluskey K."/>
            <person name="Coulpier F."/>
            <person name="Deshpande N."/>
            <person name="von Doehren H."/>
            <person name="Ebbole D.J."/>
            <person name="Esquivel-Naranjo E.U."/>
            <person name="Fekete E."/>
            <person name="Flipphi M."/>
            <person name="Glaser F."/>
            <person name="Gomez-Rodriguez E.Y."/>
            <person name="Gruber S."/>
            <person name="Han C."/>
            <person name="Henrissat B."/>
            <person name="Hermosa R."/>
            <person name="Hernandez-Onate M."/>
            <person name="Karaffa L."/>
            <person name="Kosti I."/>
            <person name="Le Crom S."/>
            <person name="Lindquist E."/>
            <person name="Lucas S."/>
            <person name="Luebeck M."/>
            <person name="Luebeck P.S."/>
            <person name="Margeot A."/>
            <person name="Metz B."/>
            <person name="Misra M."/>
            <person name="Nevalainen H."/>
            <person name="Omann M."/>
            <person name="Packer N."/>
            <person name="Perrone G."/>
            <person name="Uresti-Rivera E.E."/>
            <person name="Salamov A."/>
            <person name="Schmoll M."/>
            <person name="Seiboth B."/>
            <person name="Shapiro H."/>
            <person name="Sukno S."/>
            <person name="Tamayo-Ramos J.A."/>
            <person name="Tisch D."/>
            <person name="Wiest A."/>
            <person name="Wilkinson H.H."/>
            <person name="Zhang M."/>
            <person name="Coutinho P.M."/>
            <person name="Kenerley C.M."/>
            <person name="Monte E."/>
            <person name="Baker S.E."/>
            <person name="Grigoriev I.V."/>
        </authorList>
    </citation>
    <scope>NUCLEOTIDE SEQUENCE [LARGE SCALE GENOMIC DNA]</scope>
    <source>
        <strain evidence="4">ATCC 20476 / IMI 206040</strain>
    </source>
</reference>
<dbReference type="Proteomes" id="UP000005426">
    <property type="component" value="Unassembled WGS sequence"/>
</dbReference>